<protein>
    <recommendedName>
        <fullName evidence="4">Large ribosomal subunit protein uL15</fullName>
    </recommendedName>
</protein>
<dbReference type="GO" id="GO:0003735">
    <property type="term" value="F:structural constituent of ribosome"/>
    <property type="evidence" value="ECO:0007669"/>
    <property type="project" value="InterPro"/>
</dbReference>
<gene>
    <name evidence="4" type="primary">rplO</name>
    <name evidence="7" type="ORF">A3E39_00440</name>
</gene>
<dbReference type="InterPro" id="IPR005749">
    <property type="entry name" value="Ribosomal_uL15_bac-type"/>
</dbReference>
<keyword evidence="4" id="KW-0694">RNA-binding</keyword>
<evidence type="ECO:0000256" key="3">
    <source>
        <dbReference type="ARBA" id="ARBA00023274"/>
    </source>
</evidence>
<comment type="caution">
    <text evidence="7">The sequence shown here is derived from an EMBL/GenBank/DDBJ whole genome shotgun (WGS) entry which is preliminary data.</text>
</comment>
<name>A0A1F7ULW6_9BACT</name>
<dbReference type="AlphaFoldDB" id="A0A1F7ULW6"/>
<evidence type="ECO:0000256" key="1">
    <source>
        <dbReference type="ARBA" id="ARBA00007320"/>
    </source>
</evidence>
<evidence type="ECO:0000256" key="4">
    <source>
        <dbReference type="HAMAP-Rule" id="MF_01341"/>
    </source>
</evidence>
<comment type="similarity">
    <text evidence="1 4">Belongs to the universal ribosomal protein uL15 family.</text>
</comment>
<comment type="function">
    <text evidence="4">Binds to the 23S rRNA.</text>
</comment>
<dbReference type="InterPro" id="IPR030878">
    <property type="entry name" value="Ribosomal_uL15"/>
</dbReference>
<evidence type="ECO:0000259" key="6">
    <source>
        <dbReference type="Pfam" id="PF00828"/>
    </source>
</evidence>
<dbReference type="PANTHER" id="PTHR12934">
    <property type="entry name" value="50S RIBOSOMAL PROTEIN L15"/>
    <property type="match status" value="1"/>
</dbReference>
<proteinExistence type="inferred from homology"/>
<dbReference type="GO" id="GO:0006412">
    <property type="term" value="P:translation"/>
    <property type="evidence" value="ECO:0007669"/>
    <property type="project" value="UniProtKB-UniRule"/>
</dbReference>
<dbReference type="EMBL" id="MGEH01000015">
    <property type="protein sequence ID" value="OGL79235.1"/>
    <property type="molecule type" value="Genomic_DNA"/>
</dbReference>
<keyword evidence="2 4" id="KW-0689">Ribosomal protein</keyword>
<feature type="region of interest" description="Disordered" evidence="5">
    <location>
        <begin position="23"/>
        <end position="45"/>
    </location>
</feature>
<dbReference type="InterPro" id="IPR021131">
    <property type="entry name" value="Ribosomal_uL15/eL18"/>
</dbReference>
<dbReference type="Gene3D" id="3.100.10.10">
    <property type="match status" value="1"/>
</dbReference>
<dbReference type="STRING" id="1802399.A3E39_00440"/>
<dbReference type="Pfam" id="PF00828">
    <property type="entry name" value="Ribosomal_L27A"/>
    <property type="match status" value="1"/>
</dbReference>
<sequence>MTLTLHTIKPAHGSKIRKFRVGRGNATGRGTTAGRGTKGQRARTGGRNRLALKGMKQMLLRIPKNRGFTSAIPHAYAITLEQLERWCTAGERVTLEALQKRNLVPRHLIGLKVLNTGSLTKPLTLVDVSATPGAKAAVEKAGGAFESTVVTKPVAKKPVKK</sequence>
<comment type="subunit">
    <text evidence="4">Part of the 50S ribosomal subunit.</text>
</comment>
<organism evidence="7 8">
    <name type="scientific">Candidatus Uhrbacteria bacterium RIFCSPHIGHO2_12_FULL_60_25</name>
    <dbReference type="NCBI Taxonomy" id="1802399"/>
    <lineage>
        <taxon>Bacteria</taxon>
        <taxon>Candidatus Uhriibacteriota</taxon>
    </lineage>
</organism>
<dbReference type="GO" id="GO:0022625">
    <property type="term" value="C:cytosolic large ribosomal subunit"/>
    <property type="evidence" value="ECO:0007669"/>
    <property type="project" value="TreeGrafter"/>
</dbReference>
<dbReference type="PANTHER" id="PTHR12934:SF11">
    <property type="entry name" value="LARGE RIBOSOMAL SUBUNIT PROTEIN UL15M"/>
    <property type="match status" value="1"/>
</dbReference>
<dbReference type="Proteomes" id="UP000176603">
    <property type="component" value="Unassembled WGS sequence"/>
</dbReference>
<evidence type="ECO:0000313" key="7">
    <source>
        <dbReference type="EMBL" id="OGL79235.1"/>
    </source>
</evidence>
<evidence type="ECO:0000256" key="2">
    <source>
        <dbReference type="ARBA" id="ARBA00022980"/>
    </source>
</evidence>
<keyword evidence="3 4" id="KW-0687">Ribonucleoprotein</keyword>
<accession>A0A1F7ULW6</accession>
<dbReference type="GO" id="GO:0019843">
    <property type="term" value="F:rRNA binding"/>
    <property type="evidence" value="ECO:0007669"/>
    <property type="project" value="UniProtKB-UniRule"/>
</dbReference>
<evidence type="ECO:0000256" key="5">
    <source>
        <dbReference type="SAM" id="MobiDB-lite"/>
    </source>
</evidence>
<reference evidence="7 8" key="1">
    <citation type="journal article" date="2016" name="Nat. Commun.">
        <title>Thousands of microbial genomes shed light on interconnected biogeochemical processes in an aquifer system.</title>
        <authorList>
            <person name="Anantharaman K."/>
            <person name="Brown C.T."/>
            <person name="Hug L.A."/>
            <person name="Sharon I."/>
            <person name="Castelle C.J."/>
            <person name="Probst A.J."/>
            <person name="Thomas B.C."/>
            <person name="Singh A."/>
            <person name="Wilkins M.J."/>
            <person name="Karaoz U."/>
            <person name="Brodie E.L."/>
            <person name="Williams K.H."/>
            <person name="Hubbard S.S."/>
            <person name="Banfield J.F."/>
        </authorList>
    </citation>
    <scope>NUCLEOTIDE SEQUENCE [LARGE SCALE GENOMIC DNA]</scope>
</reference>
<feature type="compositionally biased region" description="Gly residues" evidence="5">
    <location>
        <begin position="25"/>
        <end position="37"/>
    </location>
</feature>
<dbReference type="HAMAP" id="MF_01341">
    <property type="entry name" value="Ribosomal_uL15"/>
    <property type="match status" value="1"/>
</dbReference>
<evidence type="ECO:0000313" key="8">
    <source>
        <dbReference type="Proteomes" id="UP000176603"/>
    </source>
</evidence>
<dbReference type="InterPro" id="IPR036227">
    <property type="entry name" value="Ribosomal_uL15/eL18_sf"/>
</dbReference>
<dbReference type="SUPFAM" id="SSF52080">
    <property type="entry name" value="Ribosomal proteins L15p and L18e"/>
    <property type="match status" value="1"/>
</dbReference>
<keyword evidence="4" id="KW-0699">rRNA-binding</keyword>
<feature type="domain" description="Large ribosomal subunit protein uL15/eL18" evidence="6">
    <location>
        <begin position="78"/>
        <end position="145"/>
    </location>
</feature>
<dbReference type="NCBIfam" id="TIGR01071">
    <property type="entry name" value="rplO_bact"/>
    <property type="match status" value="1"/>
</dbReference>